<accession>A0AAV1IKF0</accession>
<feature type="region of interest" description="Disordered" evidence="1">
    <location>
        <begin position="182"/>
        <end position="257"/>
    </location>
</feature>
<reference evidence="2 3" key="1">
    <citation type="submission" date="2023-10" db="EMBL/GenBank/DDBJ databases">
        <authorList>
            <person name="Maclean D."/>
            <person name="Macfadyen A."/>
        </authorList>
    </citation>
    <scope>NUCLEOTIDE SEQUENCE [LARGE SCALE GENOMIC DNA]</scope>
</reference>
<comment type="caution">
    <text evidence="2">The sequence shown here is derived from an EMBL/GenBank/DDBJ whole genome shotgun (WGS) entry which is preliminary data.</text>
</comment>
<feature type="compositionally biased region" description="Polar residues" evidence="1">
    <location>
        <begin position="182"/>
        <end position="196"/>
    </location>
</feature>
<dbReference type="EMBL" id="CAUYUE010000018">
    <property type="protein sequence ID" value="CAK0787803.1"/>
    <property type="molecule type" value="Genomic_DNA"/>
</dbReference>
<dbReference type="AlphaFoldDB" id="A0AAV1IKF0"/>
<organism evidence="2 3">
    <name type="scientific">Coccomyxa viridis</name>
    <dbReference type="NCBI Taxonomy" id="1274662"/>
    <lineage>
        <taxon>Eukaryota</taxon>
        <taxon>Viridiplantae</taxon>
        <taxon>Chlorophyta</taxon>
        <taxon>core chlorophytes</taxon>
        <taxon>Trebouxiophyceae</taxon>
        <taxon>Trebouxiophyceae incertae sedis</taxon>
        <taxon>Coccomyxaceae</taxon>
        <taxon>Coccomyxa</taxon>
    </lineage>
</organism>
<evidence type="ECO:0000313" key="3">
    <source>
        <dbReference type="Proteomes" id="UP001314263"/>
    </source>
</evidence>
<sequence>MYLDDRRQAELSRKASDAEKSLVLRNFREAEKISLGLLQNAVYLPKVKVEQQRAACVYLQAIYEDNRFHEGLATLVENYGRLDAVDFDVFLLWVALALDADLAQEAVSKLQQYIQLRTSSRSAAPEALTSDELDAAARMYALEALAGGLGRPQEAQQWVRERTPWLEPGQRQRILDELLQAPSQQSTAESLPTLQPATPVHSEPAKSWGSPRFTQPQGSLHAWEPRDGSAAVNSAEQSTPGVDVGQQPSAGPKDTDTALRRQSELPASSASLSASASDWGTYLPQSVREAWRSMHNGGGAAGLTQTHLLATAAGAAVLLYAGMAERRAVYCGIRRFGGVVWGSIAEVARAALQLNPNPVAASMATRRF</sequence>
<name>A0AAV1IKF0_9CHLO</name>
<keyword evidence="3" id="KW-1185">Reference proteome</keyword>
<proteinExistence type="predicted"/>
<feature type="compositionally biased region" description="Polar residues" evidence="1">
    <location>
        <begin position="231"/>
        <end position="240"/>
    </location>
</feature>
<evidence type="ECO:0000256" key="1">
    <source>
        <dbReference type="SAM" id="MobiDB-lite"/>
    </source>
</evidence>
<evidence type="ECO:0000313" key="2">
    <source>
        <dbReference type="EMBL" id="CAK0787803.1"/>
    </source>
</evidence>
<gene>
    <name evidence="2" type="ORF">CVIRNUC_011025</name>
</gene>
<dbReference type="Proteomes" id="UP001314263">
    <property type="component" value="Unassembled WGS sequence"/>
</dbReference>
<protein>
    <submittedName>
        <fullName evidence="2">Uncharacterized protein</fullName>
    </submittedName>
</protein>